<dbReference type="VEuPathDB" id="FungiDB:RhiirFUN_021988"/>
<organism evidence="2 3">
    <name type="scientific">Rhizophagus irregularis</name>
    <dbReference type="NCBI Taxonomy" id="588596"/>
    <lineage>
        <taxon>Eukaryota</taxon>
        <taxon>Fungi</taxon>
        <taxon>Fungi incertae sedis</taxon>
        <taxon>Mucoromycota</taxon>
        <taxon>Glomeromycotina</taxon>
        <taxon>Glomeromycetes</taxon>
        <taxon>Glomerales</taxon>
        <taxon>Glomeraceae</taxon>
        <taxon>Rhizophagus</taxon>
    </lineage>
</organism>
<dbReference type="AlphaFoldDB" id="A0A2I1HJ15"/>
<keyword evidence="3" id="KW-1185">Reference proteome</keyword>
<protein>
    <recommendedName>
        <fullName evidence="4">Crinkler family protein</fullName>
    </recommendedName>
</protein>
<evidence type="ECO:0000313" key="2">
    <source>
        <dbReference type="EMBL" id="PKY58873.1"/>
    </source>
</evidence>
<dbReference type="VEuPathDB" id="FungiDB:RhiirA1_470915"/>
<reference evidence="2 3" key="1">
    <citation type="submission" date="2015-10" db="EMBL/GenBank/DDBJ databases">
        <title>Genome analyses suggest a sexual origin of heterokaryosis in a supposedly ancient asexual fungus.</title>
        <authorList>
            <person name="Ropars J."/>
            <person name="Sedzielewska K."/>
            <person name="Noel J."/>
            <person name="Charron P."/>
            <person name="Farinelli L."/>
            <person name="Marton T."/>
            <person name="Kruger M."/>
            <person name="Pelin A."/>
            <person name="Brachmann A."/>
            <person name="Corradi N."/>
        </authorList>
    </citation>
    <scope>NUCLEOTIDE SEQUENCE [LARGE SCALE GENOMIC DNA]</scope>
    <source>
        <strain evidence="2 3">A4</strain>
    </source>
</reference>
<proteinExistence type="predicted"/>
<dbReference type="EMBL" id="LLXI01003233">
    <property type="protein sequence ID" value="PKY58873.1"/>
    <property type="molecule type" value="Genomic_DNA"/>
</dbReference>
<feature type="compositionally biased region" description="Acidic residues" evidence="1">
    <location>
        <begin position="771"/>
        <end position="876"/>
    </location>
</feature>
<accession>A0A2I1HJ15</accession>
<name>A0A2I1HJ15_9GLOM</name>
<dbReference type="VEuPathDB" id="FungiDB:RhiirFUN_011652"/>
<gene>
    <name evidence="2" type="ORF">RhiirA4_513773</name>
</gene>
<evidence type="ECO:0008006" key="4">
    <source>
        <dbReference type="Google" id="ProtNLM"/>
    </source>
</evidence>
<sequence length="981" mass="113067">MTFAELKDMIYERKKNKFEYRSFDSCDLNLWLVNIPYDTENVKLRTLQSRSRDMEEENIIIELGGKRLSPIDDVGDIFTYDSKHIRIIVQPPPPATTVSSMHIIPDEVKIEIKNKVIKTFPHINNFSIDQLTNALALIWNVDAVESDPPSSQNDPCIKLKMEPSFFKINLPGAITQQSAAPVDLCLPPYVSKSGMNFLNPCYDDPQFKKTVSLVREKLIKNPKDITVLAGVSGGGKTSTAFGISIQRWTIYVDFTPSAGQYGDFMGQELERIRARPPMYDQAEEQSKVFDMLDSAIVSRGLLLIKMLVQENISTQKEWLFAQLRMNTKQIKMALRYVDDISSLFYYIVECLNMKRLILIFDEAQVLCSPVYGEYKGSSLWGKRWNLLQAYIDHLTHLPVTCLIASTYMHMASGISLVTSIGKIPGSHAHIVLKLPLLSQNDVRRNLEAVIDLTGVTPETYNYLIYVLSGRPRNCASFVRKLISERKSTSRTKDQEIRKLIRSWLVEMSCDMAEYLENTCKYVGANNLHPEKAIMDVLRLRVFYNQKFSHAIELLKHSIIPCISPDCIMISHKKTSDKNQININPSFESYFVSGIEEFFLRRGKTLVDVFVNNIIFLNDIPSIGNEFDAVFITAIIQKRGYNVQEELNKWKNGQKFDLPSWITPTMKFKTTSNLSGTVPLAKYVNDKTYYRHAIQPEIHSGSDLVLSLMDDEQNVILLSASCTVSVRPIKKKKIEKQLIKSCMKCQYMECPREKKNKKNSPCLQTGLGDIPTNDEEDEDDSVDDIEEYDIEEDDIEEDDIEENNLEEDDLEDLKEDDIEEDDIKEDNIKEDDIEEDDIEEDDLEEDDIEEDDIEEDDLEEDDLEEDDLEEDDLEEEEYKQDLDFGGVDYDLDYTENTKKYRVSRISEYARNHEKIKTSTENRRHIYISVELPCRQSKRPRLFRINEYGDLVIIVDNRNMEYVFGSVFISSENQGNLMDETNG</sequence>
<comment type="caution">
    <text evidence="2">The sequence shown here is derived from an EMBL/GenBank/DDBJ whole genome shotgun (WGS) entry which is preliminary data.</text>
</comment>
<dbReference type="InterPro" id="IPR027417">
    <property type="entry name" value="P-loop_NTPase"/>
</dbReference>
<dbReference type="SUPFAM" id="SSF52540">
    <property type="entry name" value="P-loop containing nucleoside triphosphate hydrolases"/>
    <property type="match status" value="1"/>
</dbReference>
<dbReference type="Proteomes" id="UP000234323">
    <property type="component" value="Unassembled WGS sequence"/>
</dbReference>
<dbReference type="VEuPathDB" id="FungiDB:FUN_010130"/>
<evidence type="ECO:0000313" key="3">
    <source>
        <dbReference type="Proteomes" id="UP000234323"/>
    </source>
</evidence>
<feature type="region of interest" description="Disordered" evidence="1">
    <location>
        <begin position="754"/>
        <end position="876"/>
    </location>
</feature>
<evidence type="ECO:0000256" key="1">
    <source>
        <dbReference type="SAM" id="MobiDB-lite"/>
    </source>
</evidence>
<dbReference type="VEuPathDB" id="FungiDB:FUN_014490"/>